<evidence type="ECO:0000259" key="5">
    <source>
        <dbReference type="PROSITE" id="PS51999"/>
    </source>
</evidence>
<comment type="caution">
    <text evidence="6">The sequence shown here is derived from an EMBL/GenBank/DDBJ whole genome shotgun (WGS) entry which is preliminary data.</text>
</comment>
<name>A0AA38FE20_TAXCH</name>
<evidence type="ECO:0000256" key="4">
    <source>
        <dbReference type="PROSITE-ProRule" id="PRU01343"/>
    </source>
</evidence>
<accession>A0AA38FE20</accession>
<dbReference type="PANTHER" id="PTHR33680">
    <property type="entry name" value="OS07G0190500 PROTEIN"/>
    <property type="match status" value="1"/>
</dbReference>
<evidence type="ECO:0000256" key="2">
    <source>
        <dbReference type="ARBA" id="ARBA00022771"/>
    </source>
</evidence>
<dbReference type="EMBL" id="JAHRHJ020000010">
    <property type="protein sequence ID" value="KAH9298257.1"/>
    <property type="molecule type" value="Genomic_DNA"/>
</dbReference>
<reference evidence="6 7" key="1">
    <citation type="journal article" date="2021" name="Nat. Plants">
        <title>The Taxus genome provides insights into paclitaxel biosynthesis.</title>
        <authorList>
            <person name="Xiong X."/>
            <person name="Gou J."/>
            <person name="Liao Q."/>
            <person name="Li Y."/>
            <person name="Zhou Q."/>
            <person name="Bi G."/>
            <person name="Li C."/>
            <person name="Du R."/>
            <person name="Wang X."/>
            <person name="Sun T."/>
            <person name="Guo L."/>
            <person name="Liang H."/>
            <person name="Lu P."/>
            <person name="Wu Y."/>
            <person name="Zhang Z."/>
            <person name="Ro D.K."/>
            <person name="Shang Y."/>
            <person name="Huang S."/>
            <person name="Yan J."/>
        </authorList>
    </citation>
    <scope>NUCLEOTIDE SEQUENCE [LARGE SCALE GENOMIC DNA]</scope>
    <source>
        <strain evidence="6">Ta-2019</strain>
    </source>
</reference>
<proteinExistence type="predicted"/>
<keyword evidence="2 4" id="KW-0863">Zinc-finger</keyword>
<dbReference type="InterPro" id="IPR010666">
    <property type="entry name" value="Znf_GRF"/>
</dbReference>
<gene>
    <name evidence="6" type="ORF">KI387_029939</name>
</gene>
<dbReference type="Pfam" id="PF06839">
    <property type="entry name" value="Zn_ribbon_GRF"/>
    <property type="match status" value="1"/>
</dbReference>
<evidence type="ECO:0000313" key="6">
    <source>
        <dbReference type="EMBL" id="KAH9298257.1"/>
    </source>
</evidence>
<organism evidence="6 7">
    <name type="scientific">Taxus chinensis</name>
    <name type="common">Chinese yew</name>
    <name type="synonym">Taxus wallichiana var. chinensis</name>
    <dbReference type="NCBI Taxonomy" id="29808"/>
    <lineage>
        <taxon>Eukaryota</taxon>
        <taxon>Viridiplantae</taxon>
        <taxon>Streptophyta</taxon>
        <taxon>Embryophyta</taxon>
        <taxon>Tracheophyta</taxon>
        <taxon>Spermatophyta</taxon>
        <taxon>Pinopsida</taxon>
        <taxon>Pinidae</taxon>
        <taxon>Conifers II</taxon>
        <taxon>Cupressales</taxon>
        <taxon>Taxaceae</taxon>
        <taxon>Taxus</taxon>
    </lineage>
</organism>
<keyword evidence="7" id="KW-1185">Reference proteome</keyword>
<dbReference type="AlphaFoldDB" id="A0AA38FE20"/>
<evidence type="ECO:0000256" key="3">
    <source>
        <dbReference type="ARBA" id="ARBA00022833"/>
    </source>
</evidence>
<sequence length="77" mass="8486">DSGGCKFFEWCDAAAAVAGYEGQPRFSTTEIARVSQPDSMRMQMQMQCPCGSGPCSLLISKTHTNMGRQFFKCPLKQ</sequence>
<evidence type="ECO:0000313" key="7">
    <source>
        <dbReference type="Proteomes" id="UP000824469"/>
    </source>
</evidence>
<feature type="domain" description="GRF-type" evidence="5">
    <location>
        <begin position="48"/>
        <end position="77"/>
    </location>
</feature>
<feature type="non-terminal residue" evidence="6">
    <location>
        <position position="77"/>
    </location>
</feature>
<keyword evidence="1" id="KW-0479">Metal-binding</keyword>
<feature type="non-terminal residue" evidence="6">
    <location>
        <position position="1"/>
    </location>
</feature>
<evidence type="ECO:0000256" key="1">
    <source>
        <dbReference type="ARBA" id="ARBA00022723"/>
    </source>
</evidence>
<dbReference type="PANTHER" id="PTHR33680:SF1">
    <property type="entry name" value="OS05G0489500 PROTEIN"/>
    <property type="match status" value="1"/>
</dbReference>
<protein>
    <recommendedName>
        <fullName evidence="5">GRF-type domain-containing protein</fullName>
    </recommendedName>
</protein>
<keyword evidence="3" id="KW-0862">Zinc</keyword>
<dbReference type="Proteomes" id="UP000824469">
    <property type="component" value="Unassembled WGS sequence"/>
</dbReference>
<dbReference type="PROSITE" id="PS51999">
    <property type="entry name" value="ZF_GRF"/>
    <property type="match status" value="1"/>
</dbReference>
<dbReference type="GO" id="GO:0008270">
    <property type="term" value="F:zinc ion binding"/>
    <property type="evidence" value="ECO:0007669"/>
    <property type="project" value="UniProtKB-KW"/>
</dbReference>